<evidence type="ECO:0000259" key="3">
    <source>
        <dbReference type="PROSITE" id="PS50821"/>
    </source>
</evidence>
<comment type="caution">
    <text evidence="5">The sequence shown here is derived from an EMBL/GenBank/DDBJ whole genome shotgun (WGS) entry which is preliminary data.</text>
</comment>
<protein>
    <recommendedName>
        <fullName evidence="7">Piwi-domain-containing protein</fullName>
    </recommendedName>
</protein>
<dbReference type="InterPro" id="IPR036085">
    <property type="entry name" value="PAZ_dom_sf"/>
</dbReference>
<dbReference type="SMART" id="SM00949">
    <property type="entry name" value="PAZ"/>
    <property type="match status" value="1"/>
</dbReference>
<accession>A0A2S4PWJ0</accession>
<dbReference type="InterPro" id="IPR036397">
    <property type="entry name" value="RNaseH_sf"/>
</dbReference>
<dbReference type="InterPro" id="IPR032473">
    <property type="entry name" value="Argonaute_Mid_dom"/>
</dbReference>
<dbReference type="Pfam" id="PF08699">
    <property type="entry name" value="ArgoL1"/>
    <property type="match status" value="1"/>
</dbReference>
<evidence type="ECO:0000256" key="2">
    <source>
        <dbReference type="SAM" id="MobiDB-lite"/>
    </source>
</evidence>
<gene>
    <name evidence="5" type="ORF">EPUL_000756</name>
</gene>
<evidence type="ECO:0000259" key="4">
    <source>
        <dbReference type="PROSITE" id="PS50822"/>
    </source>
</evidence>
<dbReference type="SUPFAM" id="SSF53098">
    <property type="entry name" value="Ribonuclease H-like"/>
    <property type="match status" value="1"/>
</dbReference>
<dbReference type="Pfam" id="PF16488">
    <property type="entry name" value="ArgoL2"/>
    <property type="match status" value="1"/>
</dbReference>
<dbReference type="InterPro" id="IPR014811">
    <property type="entry name" value="ArgoL1"/>
</dbReference>
<evidence type="ECO:0000313" key="5">
    <source>
        <dbReference type="EMBL" id="POS86411.1"/>
    </source>
</evidence>
<dbReference type="SUPFAM" id="SSF101690">
    <property type="entry name" value="PAZ domain"/>
    <property type="match status" value="1"/>
</dbReference>
<dbReference type="InterPro" id="IPR003165">
    <property type="entry name" value="Piwi"/>
</dbReference>
<sequence>MAELSGSSRPKETSRNQKTNAPTLAAEQSLARFTISEPPRVITNTRIELPPDAYRLESDYTWTQELPSRHGFNSIGKEITLRVNQFKVIQWPQKDIYQYDVNIGNGAEKRGKIKAIWQSKALQTSLRQACKGSPILWDGNKIAWSSEILPELRLTVDLDVEKGRPPRPGKLPDTCYVVIRRVKSIRMAVIRGYLQKQIPFDNTILEAISFLDHAMRQGPSEKYKQIKRSFYSQGNASRKLDDLIYAMKGVYTSIRLCNPVSSIGAPGTGLAVNVDAANGTFWTSQDLHQAARNLCKERNRQLQWNIFRDLIQPIRDPRDGKWKKSEDWKNLQKMARLQFTVKHRGKNDGIIKNLYENLLLMKIKDHKVYYIKGFTFSSEQGGAHSKNTYFSLKNRKTEPPTEEKISVYDYFKKTYNINIQFWDFPLVITTRDGMFPMELCVIAPGQRYNFKLSPDQTSEMIKFAVTRPKERIDSIQHGINMLRWDQDQYLKHFGIKIDPNLTQTQARLLPAPEVSFSGGAKISPGTAGRWDLRGKKFYLPNPEPLKSWGVCILGNCCPESTARNFINRLVQIYSDHGGRIENRNPPIYLQTRIEPLPEAVANARNAAGNNSKMSPQIMLYIIKTRDSFNYERLKKNNEIRFAIVSQCMNVAHVMKAQPQYCSNVAMKINAKLGGTTSKAIVLGKKDMFPRPTLVIGADVSHPSPGSPQASMAAITVSLDADACRFAAAAQTNGRRVEMIEKNTIKTQMMPLVGQWVKNVGRGKLPMHIYYFRDGVSEGEYSHVLSKEVQAMKDLFIKWTVTICTKRHHLRFFPKERDNQAGDRNNNSLPGTLVERDITHPFENDFYLCSHAAIQGTARPVHYHVILDEANCPPNDFHRMIYSMSYQYMRSTTPVSIIPAVYYAHLASARARAHEDVFASEGPRGGQKFEERRQDAAIKAPSSVTDSTQFSDEVKPLAPLGNPNNIEAMIKIRT</sequence>
<dbReference type="OrthoDB" id="10252740at2759"/>
<dbReference type="InterPro" id="IPR003100">
    <property type="entry name" value="PAZ_dom"/>
</dbReference>
<evidence type="ECO:0000256" key="1">
    <source>
        <dbReference type="RuleBase" id="RU361178"/>
    </source>
</evidence>
<feature type="non-terminal residue" evidence="5">
    <location>
        <position position="973"/>
    </location>
</feature>
<dbReference type="SMART" id="SM01163">
    <property type="entry name" value="DUF1785"/>
    <property type="match status" value="1"/>
</dbReference>
<organism evidence="5 6">
    <name type="scientific">Erysiphe pulchra</name>
    <dbReference type="NCBI Taxonomy" id="225359"/>
    <lineage>
        <taxon>Eukaryota</taxon>
        <taxon>Fungi</taxon>
        <taxon>Dikarya</taxon>
        <taxon>Ascomycota</taxon>
        <taxon>Pezizomycotina</taxon>
        <taxon>Leotiomycetes</taxon>
        <taxon>Erysiphales</taxon>
        <taxon>Erysiphaceae</taxon>
        <taxon>Erysiphe</taxon>
    </lineage>
</organism>
<dbReference type="InterPro" id="IPR045246">
    <property type="entry name" value="Piwi_ago-like"/>
</dbReference>
<dbReference type="EMBL" id="PEDP01000337">
    <property type="protein sequence ID" value="POS86411.1"/>
    <property type="molecule type" value="Genomic_DNA"/>
</dbReference>
<dbReference type="STRING" id="225359.A0A2S4PWJ0"/>
<dbReference type="CDD" id="cd04657">
    <property type="entry name" value="Piwi_ago-like"/>
    <property type="match status" value="1"/>
</dbReference>
<evidence type="ECO:0008006" key="7">
    <source>
        <dbReference type="Google" id="ProtNLM"/>
    </source>
</evidence>
<evidence type="ECO:0000313" key="6">
    <source>
        <dbReference type="Proteomes" id="UP000237438"/>
    </source>
</evidence>
<dbReference type="Pfam" id="PF02170">
    <property type="entry name" value="PAZ"/>
    <property type="match status" value="1"/>
</dbReference>
<dbReference type="InterPro" id="IPR012337">
    <property type="entry name" value="RNaseH-like_sf"/>
</dbReference>
<keyword evidence="6" id="KW-1185">Reference proteome</keyword>
<dbReference type="Proteomes" id="UP000237438">
    <property type="component" value="Unassembled WGS sequence"/>
</dbReference>
<comment type="similarity">
    <text evidence="1">Belongs to the argonaute family.</text>
</comment>
<feature type="region of interest" description="Disordered" evidence="2">
    <location>
        <begin position="1"/>
        <end position="26"/>
    </location>
</feature>
<dbReference type="AlphaFoldDB" id="A0A2S4PWJ0"/>
<dbReference type="InterPro" id="IPR032474">
    <property type="entry name" value="Argonaute_N"/>
</dbReference>
<dbReference type="InterPro" id="IPR032472">
    <property type="entry name" value="ArgoL2"/>
</dbReference>
<dbReference type="CDD" id="cd02846">
    <property type="entry name" value="PAZ_argonaute_like"/>
    <property type="match status" value="1"/>
</dbReference>
<feature type="compositionally biased region" description="Basic and acidic residues" evidence="2">
    <location>
        <begin position="926"/>
        <end position="935"/>
    </location>
</feature>
<dbReference type="PANTHER" id="PTHR22891">
    <property type="entry name" value="EUKARYOTIC TRANSLATION INITIATION FACTOR 2C"/>
    <property type="match status" value="1"/>
</dbReference>
<feature type="domain" description="PAZ" evidence="3">
    <location>
        <begin position="329"/>
        <end position="444"/>
    </location>
</feature>
<dbReference type="Gene3D" id="2.170.260.10">
    <property type="entry name" value="paz domain"/>
    <property type="match status" value="1"/>
</dbReference>
<dbReference type="Pfam" id="PF16486">
    <property type="entry name" value="ArgoN"/>
    <property type="match status" value="1"/>
</dbReference>
<name>A0A2S4PWJ0_9PEZI</name>
<proteinExistence type="inferred from homology"/>
<feature type="compositionally biased region" description="Polar residues" evidence="2">
    <location>
        <begin position="941"/>
        <end position="950"/>
    </location>
</feature>
<feature type="region of interest" description="Disordered" evidence="2">
    <location>
        <begin position="918"/>
        <end position="952"/>
    </location>
</feature>
<feature type="domain" description="Piwi" evidence="4">
    <location>
        <begin position="617"/>
        <end position="915"/>
    </location>
</feature>
<dbReference type="Gene3D" id="3.30.420.10">
    <property type="entry name" value="Ribonuclease H-like superfamily/Ribonuclease H"/>
    <property type="match status" value="1"/>
</dbReference>
<dbReference type="PROSITE" id="PS50822">
    <property type="entry name" value="PIWI"/>
    <property type="match status" value="1"/>
</dbReference>
<dbReference type="Pfam" id="PF16487">
    <property type="entry name" value="ArgoMid"/>
    <property type="match status" value="1"/>
</dbReference>
<dbReference type="PROSITE" id="PS50821">
    <property type="entry name" value="PAZ"/>
    <property type="match status" value="1"/>
</dbReference>
<dbReference type="SMART" id="SM00950">
    <property type="entry name" value="Piwi"/>
    <property type="match status" value="1"/>
</dbReference>
<dbReference type="GO" id="GO:0003723">
    <property type="term" value="F:RNA binding"/>
    <property type="evidence" value="ECO:0007669"/>
    <property type="project" value="InterPro"/>
</dbReference>
<dbReference type="Pfam" id="PF02171">
    <property type="entry name" value="Piwi"/>
    <property type="match status" value="1"/>
</dbReference>
<dbReference type="Gene3D" id="3.40.50.2300">
    <property type="match status" value="1"/>
</dbReference>
<reference evidence="5 6" key="1">
    <citation type="submission" date="2017-10" db="EMBL/GenBank/DDBJ databases">
        <title>Development of genomic resources for the powdery mildew, Erysiphe pulchra.</title>
        <authorList>
            <person name="Wadl P.A."/>
            <person name="Mack B.M."/>
            <person name="Moore G."/>
            <person name="Beltz S.B."/>
        </authorList>
    </citation>
    <scope>NUCLEOTIDE SEQUENCE [LARGE SCALE GENOMIC DNA]</scope>
    <source>
        <strain evidence="5">Cflorida</strain>
    </source>
</reference>